<dbReference type="RefSeq" id="WP_199677249.1">
    <property type="nucleotide sequence ID" value="NZ_DBEZXD010000148.1"/>
</dbReference>
<protein>
    <submittedName>
        <fullName evidence="1">Uncharacterized protein</fullName>
    </submittedName>
</protein>
<organism evidence="1 2">
    <name type="scientific">Agathobaculum butyriciproducens</name>
    <dbReference type="NCBI Taxonomy" id="1628085"/>
    <lineage>
        <taxon>Bacteria</taxon>
        <taxon>Bacillati</taxon>
        <taxon>Bacillota</taxon>
        <taxon>Clostridia</taxon>
        <taxon>Eubacteriales</taxon>
        <taxon>Butyricicoccaceae</taxon>
        <taxon>Agathobaculum</taxon>
    </lineage>
</organism>
<dbReference type="AlphaFoldDB" id="A0AAW4VUX3"/>
<dbReference type="GeneID" id="98660138"/>
<keyword evidence="2" id="KW-1185">Reference proteome</keyword>
<dbReference type="Proteomes" id="UP001298753">
    <property type="component" value="Unassembled WGS sequence"/>
</dbReference>
<name>A0AAW4VUX3_9FIRM</name>
<reference evidence="1 2" key="1">
    <citation type="submission" date="2021-10" db="EMBL/GenBank/DDBJ databases">
        <title>Anaerobic single-cell dispensing facilitates the cultivation of human gut bacteria.</title>
        <authorList>
            <person name="Afrizal A."/>
        </authorList>
    </citation>
    <scope>NUCLEOTIDE SEQUENCE [LARGE SCALE GENOMIC DNA]</scope>
    <source>
        <strain evidence="1 2">CLA-AA-H270</strain>
    </source>
</reference>
<evidence type="ECO:0000313" key="2">
    <source>
        <dbReference type="Proteomes" id="UP001298753"/>
    </source>
</evidence>
<proteinExistence type="predicted"/>
<evidence type="ECO:0000313" key="1">
    <source>
        <dbReference type="EMBL" id="MCC2176724.1"/>
    </source>
</evidence>
<comment type="caution">
    <text evidence="1">The sequence shown here is derived from an EMBL/GenBank/DDBJ whole genome shotgun (WGS) entry which is preliminary data.</text>
</comment>
<dbReference type="EMBL" id="JAJEPX010000014">
    <property type="protein sequence ID" value="MCC2176724.1"/>
    <property type="molecule type" value="Genomic_DNA"/>
</dbReference>
<accession>A0AAW4VUX3</accession>
<sequence>MFKRENTVQLEITYKELQMLRRYLLIWRNKLLAQGHITDPVDELLVKLG</sequence>
<gene>
    <name evidence="1" type="ORF">LKD22_06245</name>
</gene>